<dbReference type="SMART" id="SM00767">
    <property type="entry name" value="DCD"/>
    <property type="match status" value="1"/>
</dbReference>
<keyword evidence="4" id="KW-1185">Reference proteome</keyword>
<evidence type="ECO:0000256" key="1">
    <source>
        <dbReference type="SAM" id="MobiDB-lite"/>
    </source>
</evidence>
<dbReference type="Proteomes" id="UP001152484">
    <property type="component" value="Unassembled WGS sequence"/>
</dbReference>
<dbReference type="PROSITE" id="PS51222">
    <property type="entry name" value="DCD"/>
    <property type="match status" value="1"/>
</dbReference>
<protein>
    <recommendedName>
        <fullName evidence="2">DCD domain-containing protein</fullName>
    </recommendedName>
</protein>
<sequence length="401" mass="45500">MAVVGVRPFESFPDFGAIFMCNKRTKGECFAHGIFGLPHPFANFVKEVKAGMLLFLFEYEGRKLYGIFEATSDGGMNIIPKAYRSSGKSFPAQVRFRVVWKCRPIPEDSFRGAISNNYYEPSKFSFGLSKEQVERLVWLFHSRGVRVEKSPKVKNVKKDSTKSSDKMDVGCAAQINRNSSSGIPNIEFNTAVNCKTTSTDSLLLGDYIPLSDSEHSDPENYDSTQITNSSDGNDHSDPEHSEHFHKVKKLYCDTVQGRPSVFSRLQFGTRAVSHVQSLHLFQQEEGGRKEPEARGPQPVNTLMKNLEKMHEKWMRQDTNPRQQKKRTNVFSRMNFLPQVPMMHNLEANNVSFRSPVEANVSAKKRRRQACILDNGDVKNISVAIQVAIGNQMIKERVHQAW</sequence>
<evidence type="ECO:0000313" key="3">
    <source>
        <dbReference type="EMBL" id="CAH9068513.1"/>
    </source>
</evidence>
<dbReference type="Pfam" id="PF10539">
    <property type="entry name" value="Dev_Cell_Death"/>
    <property type="match status" value="1"/>
</dbReference>
<organism evidence="3 4">
    <name type="scientific">Cuscuta europaea</name>
    <name type="common">European dodder</name>
    <dbReference type="NCBI Taxonomy" id="41803"/>
    <lineage>
        <taxon>Eukaryota</taxon>
        <taxon>Viridiplantae</taxon>
        <taxon>Streptophyta</taxon>
        <taxon>Embryophyta</taxon>
        <taxon>Tracheophyta</taxon>
        <taxon>Spermatophyta</taxon>
        <taxon>Magnoliopsida</taxon>
        <taxon>eudicotyledons</taxon>
        <taxon>Gunneridae</taxon>
        <taxon>Pentapetalae</taxon>
        <taxon>asterids</taxon>
        <taxon>lamiids</taxon>
        <taxon>Solanales</taxon>
        <taxon>Convolvulaceae</taxon>
        <taxon>Cuscuteae</taxon>
        <taxon>Cuscuta</taxon>
        <taxon>Cuscuta subgen. Cuscuta</taxon>
    </lineage>
</organism>
<feature type="domain" description="DCD" evidence="2">
    <location>
        <begin position="12"/>
        <end position="142"/>
    </location>
</feature>
<dbReference type="EMBL" id="CAMAPE010000005">
    <property type="protein sequence ID" value="CAH9068513.1"/>
    <property type="molecule type" value="Genomic_DNA"/>
</dbReference>
<accession>A0A9P1DZY9</accession>
<comment type="caution">
    <text evidence="3">The sequence shown here is derived from an EMBL/GenBank/DDBJ whole genome shotgun (WGS) entry which is preliminary data.</text>
</comment>
<gene>
    <name evidence="3" type="ORF">CEURO_LOCUS2852</name>
</gene>
<evidence type="ECO:0000259" key="2">
    <source>
        <dbReference type="PROSITE" id="PS51222"/>
    </source>
</evidence>
<proteinExistence type="predicted"/>
<feature type="region of interest" description="Disordered" evidence="1">
    <location>
        <begin position="213"/>
        <end position="242"/>
    </location>
</feature>
<name>A0A9P1DZY9_CUSEU</name>
<evidence type="ECO:0000313" key="4">
    <source>
        <dbReference type="Proteomes" id="UP001152484"/>
    </source>
</evidence>
<dbReference type="AlphaFoldDB" id="A0A9P1DZY9"/>
<dbReference type="PANTHER" id="PTHR46444:SF9">
    <property type="entry name" value="DCD (DEVELOPMENT AND CELL DEATH) DOMAIN PROTEIN"/>
    <property type="match status" value="1"/>
</dbReference>
<feature type="compositionally biased region" description="Polar residues" evidence="1">
    <location>
        <begin position="221"/>
        <end position="231"/>
    </location>
</feature>
<reference evidence="3" key="1">
    <citation type="submission" date="2022-07" db="EMBL/GenBank/DDBJ databases">
        <authorList>
            <person name="Macas J."/>
            <person name="Novak P."/>
            <person name="Neumann P."/>
        </authorList>
    </citation>
    <scope>NUCLEOTIDE SEQUENCE</scope>
</reference>
<feature type="compositionally biased region" description="Basic and acidic residues" evidence="1">
    <location>
        <begin position="232"/>
        <end position="242"/>
    </location>
</feature>
<dbReference type="PANTHER" id="PTHR46444">
    <property type="entry name" value="DCD (DEVELOPMENT AND CELL DEATH) DOMAIN PROTEIN-RELATED"/>
    <property type="match status" value="1"/>
</dbReference>
<dbReference type="InterPro" id="IPR013989">
    <property type="entry name" value="Dev_and_cell_death_domain"/>
</dbReference>
<dbReference type="OrthoDB" id="1292730at2759"/>